<organism evidence="6 7">
    <name type="scientific">Caballeronia udeis</name>
    <dbReference type="NCBI Taxonomy" id="1232866"/>
    <lineage>
        <taxon>Bacteria</taxon>
        <taxon>Pseudomonadati</taxon>
        <taxon>Pseudomonadota</taxon>
        <taxon>Betaproteobacteria</taxon>
        <taxon>Burkholderiales</taxon>
        <taxon>Burkholderiaceae</taxon>
        <taxon>Caballeronia</taxon>
    </lineage>
</organism>
<name>A0A158IA42_9BURK</name>
<dbReference type="PANTHER" id="PTHR39344">
    <property type="entry name" value="UPF0182 PROTEIN SLL1060"/>
    <property type="match status" value="1"/>
</dbReference>
<evidence type="ECO:0000313" key="6">
    <source>
        <dbReference type="EMBL" id="SAL53434.1"/>
    </source>
</evidence>
<dbReference type="OrthoDB" id="9763654at2"/>
<comment type="subcellular location">
    <subcellularLocation>
        <location evidence="5">Cell membrane</location>
        <topology evidence="5">Multi-pass membrane protein</topology>
    </subcellularLocation>
</comment>
<feature type="transmembrane region" description="Helical" evidence="5">
    <location>
        <begin position="53"/>
        <end position="79"/>
    </location>
</feature>
<sequence length="916" mass="102155">MRSQVRSGARLRRTAITVALVVLCLIVVGRITGILVDWLWFSSIGYVDVFWTVLSAQVLLFVAIFAVSASAIWVSGFLAHRYARDLGFSQVSAAFSFGPSAAISDLANRVAPRIRWRSAIAGVAIVLGLLVAVSEISSWDMALRFIHQVPFGERDPIFGKDIGFYLFSLPVYIALKNWLLHVLFCSAAVAGVVYAMRGDIAIEQLPRGLSPAAAVHGSALLGLFFVLKAWSYGLDRFLLLYGDNGVVVGASYSDVHVVLPVLWLLVGVAAAASVASWANMRWRSYRVPAASVLLVFGGSFAFAVIYPALFQRFYVKPSELQLETPYIEHNIALTRKAYGLEQIAAKPFPAEQGLNLASLQANRPTIDNIRLWDVQPLMDTYAQLQEIRTYYKFLSVDIDRYRLDDGYRQVMLSARELDPAMLPANAQTWVNLHLLFTHGNGVVMSPVTEKSTEGLPSLYLQDIPPVANGGPAIREPRLYFGGGDQDYVIVKGNVPEFDYPKGKDNVYAAYSGHDGVAVGGLARRSLFAWQFDDPNILLTSYITDQSRILFHRNIQDRVRTIAPFLSLDHDPYIVVSDGRLFWMQDAYTTSSWFPYAQPGISDGGNYIRNAVKVVIDAYNGTVDFYVSDPADPILRTYQRIFPGLFKPLEAMPKDLQQHIRYPEDLFLIQAQLYRAYHMDTPEVFYNREDLWQFPQELAGIDGGNTPVPMTPYYTVMRLPGAARAEFVLMLPMVPSQRENMIAWLAARCDPPEYGKLIVYTFPKEKLVYGPFQIEARIQQNTEISQQISLWNQMGSRVIRGHLVVVPIENSILYISPLYLRAASGQLPELKRVIAAYGDRVVMEETLGEALAALFKETTPATMPRGTADARAREALAHYDRAIERLKAGDWSGFGSELDALRPLLEALGAGRPGDQK</sequence>
<dbReference type="AlphaFoldDB" id="A0A158IA42"/>
<keyword evidence="1 5" id="KW-1003">Cell membrane</keyword>
<dbReference type="RefSeq" id="WP_062089963.1">
    <property type="nucleotide sequence ID" value="NZ_FCOK02000045.1"/>
</dbReference>
<accession>A0A158IA42</accession>
<protein>
    <recommendedName>
        <fullName evidence="5">UPF0182 protein AWB69_05617</fullName>
    </recommendedName>
</protein>
<evidence type="ECO:0000313" key="7">
    <source>
        <dbReference type="Proteomes" id="UP000054683"/>
    </source>
</evidence>
<dbReference type="GO" id="GO:0005576">
    <property type="term" value="C:extracellular region"/>
    <property type="evidence" value="ECO:0007669"/>
    <property type="project" value="TreeGrafter"/>
</dbReference>
<dbReference type="Proteomes" id="UP000054683">
    <property type="component" value="Unassembled WGS sequence"/>
</dbReference>
<keyword evidence="4 5" id="KW-0472">Membrane</keyword>
<reference evidence="6 7" key="1">
    <citation type="submission" date="2016-01" db="EMBL/GenBank/DDBJ databases">
        <authorList>
            <person name="Oliw E.H."/>
        </authorList>
    </citation>
    <scope>NUCLEOTIDE SEQUENCE [LARGE SCALE GENOMIC DNA]</scope>
    <source>
        <strain evidence="6">LMG 27134</strain>
    </source>
</reference>
<keyword evidence="3 5" id="KW-1133">Transmembrane helix</keyword>
<feature type="transmembrane region" description="Helical" evidence="5">
    <location>
        <begin position="208"/>
        <end position="230"/>
    </location>
</feature>
<dbReference type="PANTHER" id="PTHR39344:SF1">
    <property type="entry name" value="UPF0182 PROTEIN SLL1060"/>
    <property type="match status" value="1"/>
</dbReference>
<evidence type="ECO:0000256" key="3">
    <source>
        <dbReference type="ARBA" id="ARBA00022989"/>
    </source>
</evidence>
<comment type="similarity">
    <text evidence="5">Belongs to the UPF0182 family.</text>
</comment>
<evidence type="ECO:0000256" key="4">
    <source>
        <dbReference type="ARBA" id="ARBA00023136"/>
    </source>
</evidence>
<feature type="transmembrane region" description="Helical" evidence="5">
    <location>
        <begin position="290"/>
        <end position="309"/>
    </location>
</feature>
<gene>
    <name evidence="6" type="ORF">AWB69_05617</name>
</gene>
<dbReference type="InterPro" id="IPR005372">
    <property type="entry name" value="UPF0182"/>
</dbReference>
<feature type="transmembrane region" description="Helical" evidence="5">
    <location>
        <begin position="119"/>
        <end position="139"/>
    </location>
</feature>
<comment type="caution">
    <text evidence="5">Lacks conserved residue(s) required for the propagation of feature annotation.</text>
</comment>
<evidence type="ECO:0000256" key="2">
    <source>
        <dbReference type="ARBA" id="ARBA00022692"/>
    </source>
</evidence>
<dbReference type="Pfam" id="PF03699">
    <property type="entry name" value="UPF0182"/>
    <property type="match status" value="1"/>
</dbReference>
<dbReference type="HAMAP" id="MF_01600">
    <property type="entry name" value="UPF0182"/>
    <property type="match status" value="1"/>
</dbReference>
<evidence type="ECO:0000256" key="1">
    <source>
        <dbReference type="ARBA" id="ARBA00022475"/>
    </source>
</evidence>
<dbReference type="EMBL" id="FCOK02000045">
    <property type="protein sequence ID" value="SAL53434.1"/>
    <property type="molecule type" value="Genomic_DNA"/>
</dbReference>
<proteinExistence type="inferred from homology"/>
<feature type="transmembrane region" description="Helical" evidence="5">
    <location>
        <begin position="20"/>
        <end position="41"/>
    </location>
</feature>
<dbReference type="GO" id="GO:0005886">
    <property type="term" value="C:plasma membrane"/>
    <property type="evidence" value="ECO:0007669"/>
    <property type="project" value="UniProtKB-SubCell"/>
</dbReference>
<feature type="transmembrane region" description="Helical" evidence="5">
    <location>
        <begin position="257"/>
        <end position="278"/>
    </location>
</feature>
<keyword evidence="2 5" id="KW-0812">Transmembrane</keyword>
<evidence type="ECO:0000256" key="5">
    <source>
        <dbReference type="HAMAP-Rule" id="MF_01600"/>
    </source>
</evidence>